<dbReference type="InterPro" id="IPR012944">
    <property type="entry name" value="SusD_RagB_dom"/>
</dbReference>
<accession>A0A0C3ND50</accession>
<sequence length="517" mass="59910">MGLLSVACTDFLDVRPENSTTFNNYFRSGKDAEALLNSMMSNLRFAENQDQVHAWAGMKVDNVAQDYRGNSIRRARQLAPRTYFQASWQLYYAAIHDADLLLDNAYRFPMSKEIVDIYRLQAYFVKGVCYFWLGRAWGEAPIVPNSESVTEKLGKSSVKQVLEEATKWALLAIDLPNYEDLKDYAGKSRTIKQYASKGAAAALLANIYAWRANLENKKEYWEEAEKYCTMIIENKAGAYGLVADPEEVCTRVLKGGSEESIWEIYRTWITPGEFTERAFVSEEFIGWPVRTDMDVSFAYPDVLEFTKETVNELYPFEDLRRKSYFYGIDSTEFHVKVMQYDWLTGQMVEVIKVYDYTEMEKAFANVFRFPFYNIKDNESSKRYLGMEMNKVVWRLPDIMLLRAECRFRAGLPDPMEDVVAVRQRAGLSGPDLTDDFGGDVQLAIFRERERELLFEDTRYYDAVRNGLEYVRRELPEAFGRLTDADIRNGALYYPVNAGAMENNDLVLQNVYWNTKVQ</sequence>
<evidence type="ECO:0000313" key="8">
    <source>
        <dbReference type="EMBL" id="KIO44022.1"/>
    </source>
</evidence>
<evidence type="ECO:0000313" key="9">
    <source>
        <dbReference type="EMBL" id="KIO47318.1"/>
    </source>
</evidence>
<reference evidence="9 10" key="2">
    <citation type="submission" date="2014-07" db="EMBL/GenBank/DDBJ databases">
        <title>Porphyromonadaceae bacterium OUH 334697 = ATCC BAA-2682 = DSM 28341 draft genome.</title>
        <authorList>
            <person name="Sydenham T.V."/>
            <person name="Hasman H."/>
            <person name="Justesen U.S."/>
        </authorList>
    </citation>
    <scope>NUCLEOTIDE SEQUENCE [LARGE SCALE GENOMIC DNA]</scope>
    <source>
        <strain evidence="9 10">OUH 334697</strain>
    </source>
</reference>
<dbReference type="Gene3D" id="1.25.40.390">
    <property type="match status" value="1"/>
</dbReference>
<dbReference type="InterPro" id="IPR011990">
    <property type="entry name" value="TPR-like_helical_dom_sf"/>
</dbReference>
<evidence type="ECO:0000313" key="10">
    <source>
        <dbReference type="Proteomes" id="UP000031937"/>
    </source>
</evidence>
<keyword evidence="11" id="KW-1185">Reference proteome</keyword>
<keyword evidence="4" id="KW-0472">Membrane</keyword>
<comment type="caution">
    <text evidence="8">The sequence shown here is derived from an EMBL/GenBank/DDBJ whole genome shotgun (WGS) entry which is preliminary data.</text>
</comment>
<dbReference type="AlphaFoldDB" id="A0A0C3ND50"/>
<organism evidence="8 11">
    <name type="scientific">Sanguibacteroides justesenii</name>
    <dbReference type="NCBI Taxonomy" id="1547597"/>
    <lineage>
        <taxon>Bacteria</taxon>
        <taxon>Pseudomonadati</taxon>
        <taxon>Bacteroidota</taxon>
        <taxon>Bacteroidia</taxon>
        <taxon>Bacteroidales</taxon>
        <taxon>Porphyromonadaceae</taxon>
        <taxon>Sanguibacteroides</taxon>
    </lineage>
</organism>
<comment type="similarity">
    <text evidence="2">Belongs to the SusD family.</text>
</comment>
<comment type="subcellular location">
    <subcellularLocation>
        <location evidence="1">Cell outer membrane</location>
    </subcellularLocation>
</comment>
<reference evidence="8 11" key="1">
    <citation type="submission" date="2014-07" db="EMBL/GenBank/DDBJ databases">
        <title>Porphyromonadaceae bacterium OUH 308042 = ATCC BAA-2681 = DSM 28342 draft genome.</title>
        <authorList>
            <person name="Sydenham T.V."/>
            <person name="Hasman H."/>
            <person name="Justensen U.S."/>
        </authorList>
    </citation>
    <scope>NUCLEOTIDE SEQUENCE [LARGE SCALE GENOMIC DNA]</scope>
    <source>
        <strain evidence="8 11">OUH 308042</strain>
    </source>
</reference>
<evidence type="ECO:0008006" key="12">
    <source>
        <dbReference type="Google" id="ProtNLM"/>
    </source>
</evidence>
<gene>
    <name evidence="8" type="ORF">BA92_11600</name>
    <name evidence="9" type="ORF">IE90_01650</name>
</gene>
<dbReference type="EMBL" id="JPIU01000040">
    <property type="protein sequence ID" value="KIO44022.1"/>
    <property type="molecule type" value="Genomic_DNA"/>
</dbReference>
<keyword evidence="3" id="KW-0732">Signal</keyword>
<protein>
    <recommendedName>
        <fullName evidence="12">RagB/SusD family nutrient uptake outer membrane protein</fullName>
    </recommendedName>
</protein>
<dbReference type="InterPro" id="IPR033985">
    <property type="entry name" value="SusD-like_N"/>
</dbReference>
<keyword evidence="5" id="KW-0998">Cell outer membrane</keyword>
<dbReference type="Pfam" id="PF14322">
    <property type="entry name" value="SusD-like_3"/>
    <property type="match status" value="1"/>
</dbReference>
<dbReference type="GO" id="GO:0009279">
    <property type="term" value="C:cell outer membrane"/>
    <property type="evidence" value="ECO:0007669"/>
    <property type="project" value="UniProtKB-SubCell"/>
</dbReference>
<evidence type="ECO:0000313" key="11">
    <source>
        <dbReference type="Proteomes" id="UP000031980"/>
    </source>
</evidence>
<dbReference type="SUPFAM" id="SSF48452">
    <property type="entry name" value="TPR-like"/>
    <property type="match status" value="1"/>
</dbReference>
<dbReference type="Pfam" id="PF07980">
    <property type="entry name" value="SusD_RagB"/>
    <property type="match status" value="1"/>
</dbReference>
<evidence type="ECO:0000256" key="2">
    <source>
        <dbReference type="ARBA" id="ARBA00006275"/>
    </source>
</evidence>
<feature type="domain" description="RagB/SusD" evidence="6">
    <location>
        <begin position="374"/>
        <end position="512"/>
    </location>
</feature>
<evidence type="ECO:0000256" key="3">
    <source>
        <dbReference type="ARBA" id="ARBA00022729"/>
    </source>
</evidence>
<feature type="domain" description="SusD-like N-terminal" evidence="7">
    <location>
        <begin position="10"/>
        <end position="208"/>
    </location>
</feature>
<name>A0A0C3ND50_9PORP</name>
<dbReference type="EMBL" id="JPIT01000007">
    <property type="protein sequence ID" value="KIO47318.1"/>
    <property type="molecule type" value="Genomic_DNA"/>
</dbReference>
<dbReference type="Proteomes" id="UP000031937">
    <property type="component" value="Unassembled WGS sequence"/>
</dbReference>
<dbReference type="Proteomes" id="UP000031980">
    <property type="component" value="Unassembled WGS sequence"/>
</dbReference>
<evidence type="ECO:0000256" key="1">
    <source>
        <dbReference type="ARBA" id="ARBA00004442"/>
    </source>
</evidence>
<evidence type="ECO:0000259" key="6">
    <source>
        <dbReference type="Pfam" id="PF07980"/>
    </source>
</evidence>
<proteinExistence type="inferred from homology"/>
<evidence type="ECO:0000259" key="7">
    <source>
        <dbReference type="Pfam" id="PF14322"/>
    </source>
</evidence>
<evidence type="ECO:0000256" key="5">
    <source>
        <dbReference type="ARBA" id="ARBA00023237"/>
    </source>
</evidence>
<evidence type="ECO:0000256" key="4">
    <source>
        <dbReference type="ARBA" id="ARBA00023136"/>
    </source>
</evidence>